<name>A0A833SGQ0_PHYIN</name>
<accession>A0A833SGQ0</accession>
<dbReference type="AlphaFoldDB" id="A0A833SGQ0"/>
<sequence>MLKILELESATSFRVRQALTNVHSNANKIEMMVGKPLFHYLLKHEIGEKIAGKVSWSDEDKQWRQQDLTYVENAES</sequence>
<protein>
    <submittedName>
        <fullName evidence="1">Uncharacterized protein</fullName>
    </submittedName>
</protein>
<dbReference type="Proteomes" id="UP000602510">
    <property type="component" value="Unassembled WGS sequence"/>
</dbReference>
<gene>
    <name evidence="1" type="ORF">GN244_ATG14930</name>
    <name evidence="2" type="ORF">GN958_ATG22055</name>
</gene>
<organism evidence="1 3">
    <name type="scientific">Phytophthora infestans</name>
    <name type="common">Potato late blight agent</name>
    <name type="synonym">Botrytis infestans</name>
    <dbReference type="NCBI Taxonomy" id="4787"/>
    <lineage>
        <taxon>Eukaryota</taxon>
        <taxon>Sar</taxon>
        <taxon>Stramenopiles</taxon>
        <taxon>Oomycota</taxon>
        <taxon>Peronosporomycetes</taxon>
        <taxon>Peronosporales</taxon>
        <taxon>Peronosporaceae</taxon>
        <taxon>Phytophthora</taxon>
    </lineage>
</organism>
<dbReference type="Proteomes" id="UP000704712">
    <property type="component" value="Unassembled WGS sequence"/>
</dbReference>
<evidence type="ECO:0000313" key="3">
    <source>
        <dbReference type="Proteomes" id="UP000602510"/>
    </source>
</evidence>
<dbReference type="EMBL" id="JAACNO010003072">
    <property type="protein sequence ID" value="KAF4128749.1"/>
    <property type="molecule type" value="Genomic_DNA"/>
</dbReference>
<reference evidence="1" key="1">
    <citation type="submission" date="2020-04" db="EMBL/GenBank/DDBJ databases">
        <title>Hybrid Assembly of Korean Phytophthora infestans isolates.</title>
        <authorList>
            <person name="Prokchorchik M."/>
            <person name="Lee Y."/>
            <person name="Seo J."/>
            <person name="Cho J.-H."/>
            <person name="Park Y.-E."/>
            <person name="Jang D.-C."/>
            <person name="Im J.-S."/>
            <person name="Choi J.-G."/>
            <person name="Park H.-J."/>
            <person name="Lee G.-B."/>
            <person name="Lee Y.-G."/>
            <person name="Hong S.-Y."/>
            <person name="Cho K."/>
            <person name="Sohn K.H."/>
        </authorList>
    </citation>
    <scope>NUCLEOTIDE SEQUENCE</scope>
    <source>
        <strain evidence="1">KR_1_A1</strain>
        <strain evidence="2">KR_2_A2</strain>
    </source>
</reference>
<comment type="caution">
    <text evidence="1">The sequence shown here is derived from an EMBL/GenBank/DDBJ whole genome shotgun (WGS) entry which is preliminary data.</text>
</comment>
<evidence type="ECO:0000313" key="2">
    <source>
        <dbReference type="EMBL" id="KAF4128749.1"/>
    </source>
</evidence>
<dbReference type="EMBL" id="WSZM01000434">
    <property type="protein sequence ID" value="KAF4033233.1"/>
    <property type="molecule type" value="Genomic_DNA"/>
</dbReference>
<proteinExistence type="predicted"/>
<keyword evidence="3" id="KW-1185">Reference proteome</keyword>
<evidence type="ECO:0000313" key="1">
    <source>
        <dbReference type="EMBL" id="KAF4033233.1"/>
    </source>
</evidence>